<gene>
    <name evidence="5" type="ORF">UT24_C0048G0002</name>
</gene>
<dbReference type="PANTHER" id="PTHR11548">
    <property type="entry name" value="THYMIDYLATE SYNTHASE 1"/>
    <property type="match status" value="1"/>
</dbReference>
<dbReference type="AlphaFoldDB" id="A0A0G0PGY1"/>
<dbReference type="InterPro" id="IPR045097">
    <property type="entry name" value="Thymidate_synth/dCMP_Mease"/>
</dbReference>
<reference evidence="5 6" key="1">
    <citation type="journal article" date="2015" name="Nature">
        <title>rRNA introns, odd ribosomes, and small enigmatic genomes across a large radiation of phyla.</title>
        <authorList>
            <person name="Brown C.T."/>
            <person name="Hug L.A."/>
            <person name="Thomas B.C."/>
            <person name="Sharon I."/>
            <person name="Castelle C.J."/>
            <person name="Singh A."/>
            <person name="Wilkins M.J."/>
            <person name="Williams K.H."/>
            <person name="Banfield J.F."/>
        </authorList>
    </citation>
    <scope>NUCLEOTIDE SEQUENCE [LARGE SCALE GENOMIC DNA]</scope>
</reference>
<dbReference type="Pfam" id="PF00303">
    <property type="entry name" value="Thymidylat_synt"/>
    <property type="match status" value="1"/>
</dbReference>
<dbReference type="PANTHER" id="PTHR11548:SF1">
    <property type="entry name" value="THYMIDYLATE SYNTHASE 1"/>
    <property type="match status" value="1"/>
</dbReference>
<dbReference type="Gene3D" id="3.30.572.10">
    <property type="entry name" value="Thymidylate synthase/dCMP hydroxymethylase domain"/>
    <property type="match status" value="1"/>
</dbReference>
<evidence type="ECO:0000313" key="5">
    <source>
        <dbReference type="EMBL" id="KKQ97374.1"/>
    </source>
</evidence>
<dbReference type="EC" id="2.1.1.45" evidence="1"/>
<dbReference type="PRINTS" id="PR00108">
    <property type="entry name" value="THYMDSNTHASE"/>
</dbReference>
<dbReference type="InterPro" id="IPR023451">
    <property type="entry name" value="Thymidate_synth/dCMP_Mease_dom"/>
</dbReference>
<comment type="caution">
    <text evidence="5">The sequence shown here is derived from an EMBL/GenBank/DDBJ whole genome shotgun (WGS) entry which is preliminary data.</text>
</comment>
<dbReference type="STRING" id="1618574.UT24_C0048G0002"/>
<dbReference type="EMBL" id="LBWB01000048">
    <property type="protein sequence ID" value="KKQ97374.1"/>
    <property type="molecule type" value="Genomic_DNA"/>
</dbReference>
<feature type="domain" description="Thymidylate synthase/dCMP hydroxymethylase" evidence="4">
    <location>
        <begin position="34"/>
        <end position="268"/>
    </location>
</feature>
<dbReference type="Proteomes" id="UP000033881">
    <property type="component" value="Unassembled WGS sequence"/>
</dbReference>
<evidence type="ECO:0000256" key="2">
    <source>
        <dbReference type="ARBA" id="ARBA00022603"/>
    </source>
</evidence>
<dbReference type="InterPro" id="IPR036926">
    <property type="entry name" value="Thymidate_synth/dCMP_Mease_sf"/>
</dbReference>
<keyword evidence="2" id="KW-0489">Methyltransferase</keyword>
<evidence type="ECO:0000313" key="6">
    <source>
        <dbReference type="Proteomes" id="UP000033881"/>
    </source>
</evidence>
<dbReference type="PATRIC" id="fig|1618574.4.peg.1838"/>
<dbReference type="GO" id="GO:0006231">
    <property type="term" value="P:dTMP biosynthetic process"/>
    <property type="evidence" value="ECO:0007669"/>
    <property type="project" value="InterPro"/>
</dbReference>
<protein>
    <recommendedName>
        <fullName evidence="1">thymidylate synthase</fullName>
        <ecNumber evidence="1">2.1.1.45</ecNumber>
    </recommendedName>
</protein>
<dbReference type="GO" id="GO:0032259">
    <property type="term" value="P:methylation"/>
    <property type="evidence" value="ECO:0007669"/>
    <property type="project" value="UniProtKB-KW"/>
</dbReference>
<keyword evidence="3" id="KW-0808">Transferase</keyword>
<evidence type="ECO:0000256" key="1">
    <source>
        <dbReference type="ARBA" id="ARBA00011947"/>
    </source>
</evidence>
<evidence type="ECO:0000256" key="3">
    <source>
        <dbReference type="ARBA" id="ARBA00022679"/>
    </source>
</evidence>
<dbReference type="SUPFAM" id="SSF55831">
    <property type="entry name" value="Thymidylate synthase/dCMP hydroxymethylase"/>
    <property type="match status" value="1"/>
</dbReference>
<name>A0A0G0PGY1_9BACT</name>
<dbReference type="GO" id="GO:0004799">
    <property type="term" value="F:thymidylate synthase activity"/>
    <property type="evidence" value="ECO:0007669"/>
    <property type="project" value="UniProtKB-EC"/>
</dbReference>
<organism evidence="5 6">
    <name type="scientific">Candidatus Woesebacteria bacterium GW2011_GWB1_39_12</name>
    <dbReference type="NCBI Taxonomy" id="1618574"/>
    <lineage>
        <taxon>Bacteria</taxon>
        <taxon>Candidatus Woeseibacteriota</taxon>
    </lineage>
</organism>
<dbReference type="InterPro" id="IPR000398">
    <property type="entry name" value="Thymidylate_synthase"/>
</dbReference>
<accession>A0A0G0PGY1</accession>
<evidence type="ECO:0000259" key="4">
    <source>
        <dbReference type="Pfam" id="PF00303"/>
    </source>
</evidence>
<sequence>MVEYLNLLDRTLTKGVPRHGEKPEGTLTIDLRASWERIITREPLWILSGSTSAKEAEEKFGLTLWTRWAEDSRRKLGTPEGELGPVYGYQLRHWNGRTDQLKELIEMLKRAPETRRAVVSLWNLEDVEIGGVKRVNVANCISQLHFSRMKYRVREGEYEERLDMAMTHRSADLPAGAPHDWAVWGLIQMLVAKELGIPPGTLTAHIEDGQIYEMQIEKVKELLKREPLPRATVTIEGPASATIYEGHQPADFKLNNYQAHEKMFMPVAT</sequence>
<proteinExistence type="predicted"/>
<dbReference type="GO" id="GO:0005829">
    <property type="term" value="C:cytosol"/>
    <property type="evidence" value="ECO:0007669"/>
    <property type="project" value="TreeGrafter"/>
</dbReference>